<feature type="transmembrane region" description="Helical" evidence="4">
    <location>
        <begin position="52"/>
        <end position="73"/>
    </location>
</feature>
<keyword evidence="1 4" id="KW-0812">Transmembrane</keyword>
<protein>
    <submittedName>
        <fullName evidence="6">MFS transporter</fullName>
    </submittedName>
</protein>
<comment type="caution">
    <text evidence="6">The sequence shown here is derived from an EMBL/GenBank/DDBJ whole genome shotgun (WGS) entry which is preliminary data.</text>
</comment>
<feature type="transmembrane region" description="Helical" evidence="4">
    <location>
        <begin position="85"/>
        <end position="103"/>
    </location>
</feature>
<feature type="transmembrane region" description="Helical" evidence="4">
    <location>
        <begin position="288"/>
        <end position="306"/>
    </location>
</feature>
<evidence type="ECO:0000256" key="3">
    <source>
        <dbReference type="ARBA" id="ARBA00023136"/>
    </source>
</evidence>
<dbReference type="Proteomes" id="UP000442695">
    <property type="component" value="Unassembled WGS sequence"/>
</dbReference>
<evidence type="ECO:0000313" key="7">
    <source>
        <dbReference type="Proteomes" id="UP000442695"/>
    </source>
</evidence>
<dbReference type="RefSeq" id="WP_156858972.1">
    <property type="nucleotide sequence ID" value="NZ_WOWR01000013.1"/>
</dbReference>
<feature type="transmembrane region" description="Helical" evidence="4">
    <location>
        <begin position="142"/>
        <end position="168"/>
    </location>
</feature>
<dbReference type="InterPro" id="IPR011701">
    <property type="entry name" value="MFS"/>
</dbReference>
<evidence type="ECO:0000256" key="1">
    <source>
        <dbReference type="ARBA" id="ARBA00022692"/>
    </source>
</evidence>
<reference evidence="6 7" key="1">
    <citation type="submission" date="2019-12" db="EMBL/GenBank/DDBJ databases">
        <authorList>
            <person name="Woiski C."/>
        </authorList>
    </citation>
    <scope>NUCLEOTIDE SEQUENCE [LARGE SCALE GENOMIC DNA]</scope>
    <source>
        <strain evidence="6 7">BOE100</strain>
    </source>
</reference>
<proteinExistence type="predicted"/>
<dbReference type="AlphaFoldDB" id="A0A7V8EGU7"/>
<feature type="transmembrane region" description="Helical" evidence="4">
    <location>
        <begin position="347"/>
        <end position="369"/>
    </location>
</feature>
<evidence type="ECO:0000313" key="6">
    <source>
        <dbReference type="EMBL" id="KAF0254593.1"/>
    </source>
</evidence>
<evidence type="ECO:0000256" key="2">
    <source>
        <dbReference type="ARBA" id="ARBA00022989"/>
    </source>
</evidence>
<dbReference type="Gene3D" id="1.20.1250.20">
    <property type="entry name" value="MFS general substrate transporter like domains"/>
    <property type="match status" value="2"/>
</dbReference>
<feature type="transmembrane region" description="Helical" evidence="4">
    <location>
        <begin position="375"/>
        <end position="396"/>
    </location>
</feature>
<dbReference type="InterPro" id="IPR036259">
    <property type="entry name" value="MFS_trans_sf"/>
</dbReference>
<feature type="domain" description="Major facilitator superfamily (MFS) profile" evidence="5">
    <location>
        <begin position="17"/>
        <end position="402"/>
    </location>
</feature>
<keyword evidence="3 4" id="KW-0472">Membrane</keyword>
<evidence type="ECO:0000259" key="5">
    <source>
        <dbReference type="PROSITE" id="PS50850"/>
    </source>
</evidence>
<feature type="transmembrane region" description="Helical" evidence="4">
    <location>
        <begin position="260"/>
        <end position="281"/>
    </location>
</feature>
<dbReference type="InterPro" id="IPR050327">
    <property type="entry name" value="Proton-linked_MCT"/>
</dbReference>
<dbReference type="PANTHER" id="PTHR11360">
    <property type="entry name" value="MONOCARBOXYLATE TRANSPORTER"/>
    <property type="match status" value="1"/>
</dbReference>
<dbReference type="CDD" id="cd17355">
    <property type="entry name" value="MFS_YcxA_like"/>
    <property type="match status" value="1"/>
</dbReference>
<feature type="transmembrane region" description="Helical" evidence="4">
    <location>
        <begin position="312"/>
        <end position="335"/>
    </location>
</feature>
<feature type="transmembrane region" description="Helical" evidence="4">
    <location>
        <begin position="226"/>
        <end position="248"/>
    </location>
</feature>
<feature type="transmembrane region" description="Helical" evidence="4">
    <location>
        <begin position="20"/>
        <end position="40"/>
    </location>
</feature>
<sequence>MRKTVASESSWKYQGWRVALGGMLALVAGPSVFLLSFGIFVQPLVQEFGWTITQVTMAITFMSFALVLIAPLQGYLVDRFGARRVILPSILCFSAAVVMMSRLTADLWLYYLAWLVLCISGLGIYPLSYLRTVGTWFDQRLGLSLGIANAGVGIGGALLPLILAIIIPTLGWRMGFLCIAMMALITFPIAFFFVRENASAGSASGKPTAVDGVAFGDAIRTRDFQLLATVFILMGFVTTGLIVHQIPILTDAGIPPQQAALIQATFGVFAIVGRVLTGLLLDFISAQILMMVVVLGASVSCVLYAVGVGPELAFVAAALIGLLLGAEFDVLGFLLKKHFGIRSFGRLYGLVYSVFQLSAGIGAAVLSLMNQSFASYANGLMLFAVILAICAGVLLWHYRLGQSISPVPHEPVPTN</sequence>
<dbReference type="EMBL" id="WOWR01000013">
    <property type="protein sequence ID" value="KAF0254593.1"/>
    <property type="molecule type" value="Genomic_DNA"/>
</dbReference>
<name>A0A7V8EGU7_PSEPU</name>
<dbReference type="PANTHER" id="PTHR11360:SF290">
    <property type="entry name" value="MONOCARBOXYLATE MFS PERMEASE"/>
    <property type="match status" value="1"/>
</dbReference>
<dbReference type="SUPFAM" id="SSF103473">
    <property type="entry name" value="MFS general substrate transporter"/>
    <property type="match status" value="1"/>
</dbReference>
<evidence type="ECO:0000256" key="4">
    <source>
        <dbReference type="SAM" id="Phobius"/>
    </source>
</evidence>
<dbReference type="Pfam" id="PF07690">
    <property type="entry name" value="MFS_1"/>
    <property type="match status" value="1"/>
</dbReference>
<accession>A0A7V8EGU7</accession>
<feature type="transmembrane region" description="Helical" evidence="4">
    <location>
        <begin position="109"/>
        <end position="130"/>
    </location>
</feature>
<gene>
    <name evidence="6" type="ORF">GN299_12880</name>
</gene>
<organism evidence="6 7">
    <name type="scientific">Pseudomonas putida</name>
    <name type="common">Arthrobacter siderocapsulatus</name>
    <dbReference type="NCBI Taxonomy" id="303"/>
    <lineage>
        <taxon>Bacteria</taxon>
        <taxon>Pseudomonadati</taxon>
        <taxon>Pseudomonadota</taxon>
        <taxon>Gammaproteobacteria</taxon>
        <taxon>Pseudomonadales</taxon>
        <taxon>Pseudomonadaceae</taxon>
        <taxon>Pseudomonas</taxon>
    </lineage>
</organism>
<feature type="transmembrane region" description="Helical" evidence="4">
    <location>
        <begin position="174"/>
        <end position="194"/>
    </location>
</feature>
<dbReference type="InterPro" id="IPR020846">
    <property type="entry name" value="MFS_dom"/>
</dbReference>
<keyword evidence="2 4" id="KW-1133">Transmembrane helix</keyword>
<dbReference type="PROSITE" id="PS50850">
    <property type="entry name" value="MFS"/>
    <property type="match status" value="1"/>
</dbReference>
<dbReference type="GO" id="GO:0022857">
    <property type="term" value="F:transmembrane transporter activity"/>
    <property type="evidence" value="ECO:0007669"/>
    <property type="project" value="InterPro"/>
</dbReference>